<organism evidence="8 9">
    <name type="scientific">Candidatus Bilamarchaeum dharawalense</name>
    <dbReference type="NCBI Taxonomy" id="2885759"/>
    <lineage>
        <taxon>Archaea</taxon>
        <taxon>Candidatus Micrarchaeota</taxon>
        <taxon>Candidatus Micrarchaeia</taxon>
        <taxon>Candidatus Anstonellales</taxon>
        <taxon>Candidatus Bilamarchaeaceae</taxon>
        <taxon>Candidatus Bilamarchaeum</taxon>
    </lineage>
</organism>
<comment type="caution">
    <text evidence="8">The sequence shown here is derived from an EMBL/GenBank/DDBJ whole genome shotgun (WGS) entry which is preliminary data.</text>
</comment>
<evidence type="ECO:0000256" key="2">
    <source>
        <dbReference type="ARBA" id="ARBA00012925"/>
    </source>
</evidence>
<dbReference type="EMBL" id="CABMJJ010000001">
    <property type="protein sequence ID" value="VVC02595.1"/>
    <property type="molecule type" value="Genomic_DNA"/>
</dbReference>
<keyword evidence="3 7" id="KW-0479">Metal-binding</keyword>
<dbReference type="Proteomes" id="UP000789941">
    <property type="component" value="Unassembled WGS sequence"/>
</dbReference>
<keyword evidence="5" id="KW-0456">Lyase</keyword>
<dbReference type="Pfam" id="PF00484">
    <property type="entry name" value="Pro_CA"/>
    <property type="match status" value="1"/>
</dbReference>
<dbReference type="PANTHER" id="PTHR11002">
    <property type="entry name" value="CARBONIC ANHYDRASE"/>
    <property type="match status" value="1"/>
</dbReference>
<dbReference type="AlphaFoldDB" id="A0A5E4LKQ6"/>
<feature type="binding site" evidence="7">
    <location>
        <position position="103"/>
    </location>
    <ligand>
        <name>Zn(2+)</name>
        <dbReference type="ChEBI" id="CHEBI:29105"/>
    </ligand>
</feature>
<feature type="binding site" evidence="7">
    <location>
        <position position="100"/>
    </location>
    <ligand>
        <name>Zn(2+)</name>
        <dbReference type="ChEBI" id="CHEBI:29105"/>
    </ligand>
</feature>
<evidence type="ECO:0000256" key="5">
    <source>
        <dbReference type="ARBA" id="ARBA00023239"/>
    </source>
</evidence>
<name>A0A5E4LKQ6_9ARCH</name>
<comment type="cofactor">
    <cofactor evidence="7">
        <name>Zn(2+)</name>
        <dbReference type="ChEBI" id="CHEBI:29105"/>
    </cofactor>
    <text evidence="7">Binds 1 zinc ion per subunit.</text>
</comment>
<dbReference type="GO" id="GO:0008270">
    <property type="term" value="F:zinc ion binding"/>
    <property type="evidence" value="ECO:0007669"/>
    <property type="project" value="InterPro"/>
</dbReference>
<dbReference type="GO" id="GO:0015976">
    <property type="term" value="P:carbon utilization"/>
    <property type="evidence" value="ECO:0007669"/>
    <property type="project" value="InterPro"/>
</dbReference>
<evidence type="ECO:0000256" key="7">
    <source>
        <dbReference type="PIRSR" id="PIRSR601765-2"/>
    </source>
</evidence>
<proteinExistence type="inferred from homology"/>
<dbReference type="PANTHER" id="PTHR11002:SF76">
    <property type="entry name" value="CARBONIC ANHYDRASE"/>
    <property type="match status" value="1"/>
</dbReference>
<sequence>MNGEEALKRLLDGNKKYMSGTLAAKDVKKAREATKNGQHPFVTILCCSDSRVPPELVFDANVGEIFIVRNAGNCVDTLTLGSIEYGVEHLHTPLLVVLGHEKCGAVTAACQGNVCPPNIAAIMEKIKPAVDKKGNEGVEQTIVCNLDVVSNEIRRRSEIVRHLEKEKKLKVVEMKYYFEDGRVEIIA</sequence>
<dbReference type="InterPro" id="IPR036874">
    <property type="entry name" value="Carbonic_anhydrase_sf"/>
</dbReference>
<keyword evidence="4 7" id="KW-0862">Zinc</keyword>
<gene>
    <name evidence="8" type="ORF">LFW2832_00098</name>
</gene>
<evidence type="ECO:0000256" key="4">
    <source>
        <dbReference type="ARBA" id="ARBA00022833"/>
    </source>
</evidence>
<feature type="binding site" evidence="7">
    <location>
        <position position="47"/>
    </location>
    <ligand>
        <name>Zn(2+)</name>
        <dbReference type="ChEBI" id="CHEBI:29105"/>
    </ligand>
</feature>
<dbReference type="PROSITE" id="PS00704">
    <property type="entry name" value="PROK_CO2_ANHYDRASE_1"/>
    <property type="match status" value="1"/>
</dbReference>
<evidence type="ECO:0000256" key="6">
    <source>
        <dbReference type="ARBA" id="ARBA00048348"/>
    </source>
</evidence>
<reference evidence="8 9" key="1">
    <citation type="submission" date="2019-08" db="EMBL/GenBank/DDBJ databases">
        <authorList>
            <person name="Vazquez-Campos X."/>
        </authorList>
    </citation>
    <scope>NUCLEOTIDE SEQUENCE [LARGE SCALE GENOMIC DNA]</scope>
    <source>
        <strain evidence="8">LFW-283_2</strain>
    </source>
</reference>
<comment type="similarity">
    <text evidence="1">Belongs to the beta-class carbonic anhydrase family.</text>
</comment>
<protein>
    <recommendedName>
        <fullName evidence="2">carbonic anhydrase</fullName>
        <ecNumber evidence="2">4.2.1.1</ecNumber>
    </recommendedName>
</protein>
<dbReference type="SMART" id="SM00947">
    <property type="entry name" value="Pro_CA"/>
    <property type="match status" value="1"/>
</dbReference>
<evidence type="ECO:0000313" key="9">
    <source>
        <dbReference type="Proteomes" id="UP000789941"/>
    </source>
</evidence>
<dbReference type="InterPro" id="IPR001765">
    <property type="entry name" value="Carbonic_anhydrase"/>
</dbReference>
<evidence type="ECO:0000256" key="1">
    <source>
        <dbReference type="ARBA" id="ARBA00006217"/>
    </source>
</evidence>
<dbReference type="InterPro" id="IPR015892">
    <property type="entry name" value="Carbonic_anhydrase_CS"/>
</dbReference>
<dbReference type="SUPFAM" id="SSF53056">
    <property type="entry name" value="beta-carbonic anhydrase, cab"/>
    <property type="match status" value="1"/>
</dbReference>
<comment type="catalytic activity">
    <reaction evidence="6">
        <text>hydrogencarbonate + H(+) = CO2 + H2O</text>
        <dbReference type="Rhea" id="RHEA:10748"/>
        <dbReference type="ChEBI" id="CHEBI:15377"/>
        <dbReference type="ChEBI" id="CHEBI:15378"/>
        <dbReference type="ChEBI" id="CHEBI:16526"/>
        <dbReference type="ChEBI" id="CHEBI:17544"/>
        <dbReference type="EC" id="4.2.1.1"/>
    </reaction>
</comment>
<dbReference type="EC" id="4.2.1.1" evidence="2"/>
<dbReference type="CDD" id="cd03378">
    <property type="entry name" value="beta_CA_cladeC"/>
    <property type="match status" value="1"/>
</dbReference>
<accession>A0A5E4LKQ6</accession>
<evidence type="ECO:0000313" key="8">
    <source>
        <dbReference type="EMBL" id="VVC02595.1"/>
    </source>
</evidence>
<dbReference type="Gene3D" id="3.40.1050.10">
    <property type="entry name" value="Carbonic anhydrase"/>
    <property type="match status" value="1"/>
</dbReference>
<evidence type="ECO:0000256" key="3">
    <source>
        <dbReference type="ARBA" id="ARBA00022723"/>
    </source>
</evidence>
<dbReference type="GO" id="GO:0004089">
    <property type="term" value="F:carbonate dehydratase activity"/>
    <property type="evidence" value="ECO:0007669"/>
    <property type="project" value="UniProtKB-EC"/>
</dbReference>